<evidence type="ECO:0000256" key="3">
    <source>
        <dbReference type="ARBA" id="ARBA00022475"/>
    </source>
</evidence>
<dbReference type="Proteomes" id="UP000823868">
    <property type="component" value="Unassembled WGS sequence"/>
</dbReference>
<feature type="transmembrane region" description="Helical" evidence="7">
    <location>
        <begin position="134"/>
        <end position="157"/>
    </location>
</feature>
<dbReference type="AlphaFoldDB" id="A0A9D1YAS6"/>
<feature type="transmembrane region" description="Helical" evidence="7">
    <location>
        <begin position="12"/>
        <end position="30"/>
    </location>
</feature>
<evidence type="ECO:0000256" key="2">
    <source>
        <dbReference type="ARBA" id="ARBA00022448"/>
    </source>
</evidence>
<feature type="transmembrane region" description="Helical" evidence="7">
    <location>
        <begin position="235"/>
        <end position="257"/>
    </location>
</feature>
<keyword evidence="2 7" id="KW-0813">Transport</keyword>
<evidence type="ECO:0000313" key="9">
    <source>
        <dbReference type="EMBL" id="HIY22659.1"/>
    </source>
</evidence>
<dbReference type="SUPFAM" id="SSF161098">
    <property type="entry name" value="MetI-like"/>
    <property type="match status" value="1"/>
</dbReference>
<comment type="similarity">
    <text evidence="7">Belongs to the binding-protein-dependent transport system permease family.</text>
</comment>
<protein>
    <submittedName>
        <fullName evidence="9">ABC transporter permease</fullName>
    </submittedName>
</protein>
<gene>
    <name evidence="9" type="ORF">H9841_12270</name>
</gene>
<evidence type="ECO:0000256" key="7">
    <source>
        <dbReference type="RuleBase" id="RU363032"/>
    </source>
</evidence>
<sequence length="316" mass="34976">MVKYTIKRLLQSLITVLAVATIVFLLMRMLPTDYYFTEDQVMKLTEEQKNDQLKAAGLLDPIGVQLLRFYGDLIRLDFGTSRRIQTGVPVLKVIAEKFEVSMRLGVTALVISLVVGVLLGVLQSRHKDRLLDHVGTAYTVFVNAVPSLVSYSLVLVFGARVLGLPSLYSTRNPGPSSILPITCLALASIAHYALWTRRYMVDELNKDYIKLARIKGMSSKAIMTRHVLKNAFVPLAQYIPTSFLLTIGGSLLVERFFSVPGMGPLMTDAITRYDTNVVQTCVIIYAALGVLGVFLGDVLMMLFDPRIKLAAKGATR</sequence>
<proteinExistence type="inferred from homology"/>
<evidence type="ECO:0000313" key="10">
    <source>
        <dbReference type="Proteomes" id="UP000823868"/>
    </source>
</evidence>
<keyword evidence="3" id="KW-1003">Cell membrane</keyword>
<dbReference type="EMBL" id="DXDX01000218">
    <property type="protein sequence ID" value="HIY22659.1"/>
    <property type="molecule type" value="Genomic_DNA"/>
</dbReference>
<dbReference type="Pfam" id="PF00528">
    <property type="entry name" value="BPD_transp_1"/>
    <property type="match status" value="1"/>
</dbReference>
<feature type="transmembrane region" description="Helical" evidence="7">
    <location>
        <begin position="277"/>
        <end position="303"/>
    </location>
</feature>
<dbReference type="InterPro" id="IPR000515">
    <property type="entry name" value="MetI-like"/>
</dbReference>
<dbReference type="PROSITE" id="PS50928">
    <property type="entry name" value="ABC_TM1"/>
    <property type="match status" value="1"/>
</dbReference>
<dbReference type="GO" id="GO:0005886">
    <property type="term" value="C:plasma membrane"/>
    <property type="evidence" value="ECO:0007669"/>
    <property type="project" value="UniProtKB-SubCell"/>
</dbReference>
<accession>A0A9D1YAS6</accession>
<dbReference type="PANTHER" id="PTHR30465">
    <property type="entry name" value="INNER MEMBRANE ABC TRANSPORTER"/>
    <property type="match status" value="1"/>
</dbReference>
<evidence type="ECO:0000256" key="5">
    <source>
        <dbReference type="ARBA" id="ARBA00022989"/>
    </source>
</evidence>
<dbReference type="InterPro" id="IPR035906">
    <property type="entry name" value="MetI-like_sf"/>
</dbReference>
<name>A0A9D1YAS6_9FIRM</name>
<dbReference type="GO" id="GO:0055085">
    <property type="term" value="P:transmembrane transport"/>
    <property type="evidence" value="ECO:0007669"/>
    <property type="project" value="InterPro"/>
</dbReference>
<dbReference type="CDD" id="cd06261">
    <property type="entry name" value="TM_PBP2"/>
    <property type="match status" value="1"/>
</dbReference>
<feature type="transmembrane region" description="Helical" evidence="7">
    <location>
        <begin position="177"/>
        <end position="195"/>
    </location>
</feature>
<comment type="caution">
    <text evidence="9">The sequence shown here is derived from an EMBL/GenBank/DDBJ whole genome shotgun (WGS) entry which is preliminary data.</text>
</comment>
<dbReference type="PANTHER" id="PTHR30465:SF0">
    <property type="entry name" value="OLIGOPEPTIDE TRANSPORT SYSTEM PERMEASE PROTEIN APPB"/>
    <property type="match status" value="1"/>
</dbReference>
<keyword evidence="6 7" id="KW-0472">Membrane</keyword>
<evidence type="ECO:0000259" key="8">
    <source>
        <dbReference type="PROSITE" id="PS50928"/>
    </source>
</evidence>
<feature type="transmembrane region" description="Helical" evidence="7">
    <location>
        <begin position="100"/>
        <end position="122"/>
    </location>
</feature>
<feature type="domain" description="ABC transmembrane type-1" evidence="8">
    <location>
        <begin position="98"/>
        <end position="303"/>
    </location>
</feature>
<keyword evidence="5 7" id="KW-1133">Transmembrane helix</keyword>
<evidence type="ECO:0000256" key="4">
    <source>
        <dbReference type="ARBA" id="ARBA00022692"/>
    </source>
</evidence>
<dbReference type="Gene3D" id="1.10.3720.10">
    <property type="entry name" value="MetI-like"/>
    <property type="match status" value="1"/>
</dbReference>
<organism evidence="9 10">
    <name type="scientific">Candidatus Flavonifractor merdigallinarum</name>
    <dbReference type="NCBI Taxonomy" id="2838589"/>
    <lineage>
        <taxon>Bacteria</taxon>
        <taxon>Bacillati</taxon>
        <taxon>Bacillota</taxon>
        <taxon>Clostridia</taxon>
        <taxon>Eubacteriales</taxon>
        <taxon>Oscillospiraceae</taxon>
        <taxon>Flavonifractor</taxon>
    </lineage>
</organism>
<evidence type="ECO:0000256" key="1">
    <source>
        <dbReference type="ARBA" id="ARBA00004651"/>
    </source>
</evidence>
<evidence type="ECO:0000256" key="6">
    <source>
        <dbReference type="ARBA" id="ARBA00023136"/>
    </source>
</evidence>
<keyword evidence="4 7" id="KW-0812">Transmembrane</keyword>
<comment type="subcellular location">
    <subcellularLocation>
        <location evidence="1 7">Cell membrane</location>
        <topology evidence="1 7">Multi-pass membrane protein</topology>
    </subcellularLocation>
</comment>
<reference evidence="9" key="1">
    <citation type="journal article" date="2021" name="PeerJ">
        <title>Extensive microbial diversity within the chicken gut microbiome revealed by metagenomics and culture.</title>
        <authorList>
            <person name="Gilroy R."/>
            <person name="Ravi A."/>
            <person name="Getino M."/>
            <person name="Pursley I."/>
            <person name="Horton D.L."/>
            <person name="Alikhan N.F."/>
            <person name="Baker D."/>
            <person name="Gharbi K."/>
            <person name="Hall N."/>
            <person name="Watson M."/>
            <person name="Adriaenssens E.M."/>
            <person name="Foster-Nyarko E."/>
            <person name="Jarju S."/>
            <person name="Secka A."/>
            <person name="Antonio M."/>
            <person name="Oren A."/>
            <person name="Chaudhuri R.R."/>
            <person name="La Ragione R."/>
            <person name="Hildebrand F."/>
            <person name="Pallen M.J."/>
        </authorList>
    </citation>
    <scope>NUCLEOTIDE SEQUENCE</scope>
    <source>
        <strain evidence="9">ChiBcec16_6824</strain>
    </source>
</reference>
<reference evidence="9" key="2">
    <citation type="submission" date="2021-04" db="EMBL/GenBank/DDBJ databases">
        <authorList>
            <person name="Gilroy R."/>
        </authorList>
    </citation>
    <scope>NUCLEOTIDE SEQUENCE</scope>
    <source>
        <strain evidence="9">ChiBcec16_6824</strain>
    </source>
</reference>